<dbReference type="EMBL" id="SWFT01000092">
    <property type="protein sequence ID" value="KAA8902199.1"/>
    <property type="molecule type" value="Genomic_DNA"/>
</dbReference>
<comment type="caution">
    <text evidence="2">The sequence shown here is derived from an EMBL/GenBank/DDBJ whole genome shotgun (WGS) entry which is preliminary data.</text>
</comment>
<protein>
    <submittedName>
        <fullName evidence="2">Uncharacterized protein</fullName>
    </submittedName>
</protein>
<accession>A0A642UUP9</accession>
<dbReference type="GO" id="GO:0030674">
    <property type="term" value="F:protein-macromolecule adaptor activity"/>
    <property type="evidence" value="ECO:0007669"/>
    <property type="project" value="TreeGrafter"/>
</dbReference>
<dbReference type="PANTHER" id="PTHR40422">
    <property type="entry name" value="TRANSLATION MACHINERY-ASSOCIATED PROTEIN 17"/>
    <property type="match status" value="1"/>
</dbReference>
<dbReference type="VEuPathDB" id="FungiDB:DIURU_002993"/>
<name>A0A642UUP9_DIURU</name>
<dbReference type="GO" id="GO:0070682">
    <property type="term" value="P:proteasome regulatory particle assembly"/>
    <property type="evidence" value="ECO:0007669"/>
    <property type="project" value="InterPro"/>
</dbReference>
<dbReference type="GeneID" id="54781644"/>
<dbReference type="Proteomes" id="UP000449547">
    <property type="component" value="Unassembled WGS sequence"/>
</dbReference>
<evidence type="ECO:0000313" key="2">
    <source>
        <dbReference type="EMBL" id="KAA8902199.1"/>
    </source>
</evidence>
<dbReference type="OrthoDB" id="548474at2759"/>
<evidence type="ECO:0000313" key="3">
    <source>
        <dbReference type="Proteomes" id="UP000449547"/>
    </source>
</evidence>
<gene>
    <name evidence="2" type="ORF">DIURU_002993</name>
</gene>
<evidence type="ECO:0000256" key="1">
    <source>
        <dbReference type="SAM" id="MobiDB-lite"/>
    </source>
</evidence>
<sequence>MSDQTKPITAGEFAKAITDISDQQIESVKAQLLNSIDRLLDTNLELAKEVTVVKTKLQALKPDDNHDELKEDLLLFLETIRENNDVIDDQVSRIKIANAEMVKRGTMASSSQQTQENKLDDRVATLKSAVQQEMGVDVVWNMVKDNDDPQYDIVEEPSSTTKVAEAADTADTNDEGVYL</sequence>
<dbReference type="AlphaFoldDB" id="A0A642UUP9"/>
<proteinExistence type="predicted"/>
<feature type="region of interest" description="Disordered" evidence="1">
    <location>
        <begin position="156"/>
        <end position="179"/>
    </location>
</feature>
<reference evidence="2 3" key="1">
    <citation type="submission" date="2019-07" db="EMBL/GenBank/DDBJ databases">
        <title>Genome assembly of two rare yeast pathogens: Diutina rugosa and Trichomonascus ciferrii.</title>
        <authorList>
            <person name="Mixao V."/>
            <person name="Saus E."/>
            <person name="Hansen A."/>
            <person name="Lass-Flor C."/>
            <person name="Gabaldon T."/>
        </authorList>
    </citation>
    <scope>NUCLEOTIDE SEQUENCE [LARGE SCALE GENOMIC DNA]</scope>
    <source>
        <strain evidence="2 3">CBS 613</strain>
    </source>
</reference>
<dbReference type="InterPro" id="IPR038966">
    <property type="entry name" value="TMA17"/>
</dbReference>
<dbReference type="OMA" id="LWENKHS"/>
<dbReference type="PANTHER" id="PTHR40422:SF1">
    <property type="entry name" value="TRANSLATION MACHINERY-ASSOCIATED PROTEIN 17"/>
    <property type="match status" value="1"/>
</dbReference>
<keyword evidence="3" id="KW-1185">Reference proteome</keyword>
<dbReference type="RefSeq" id="XP_034012281.1">
    <property type="nucleotide sequence ID" value="XM_034155705.1"/>
</dbReference>
<organism evidence="2 3">
    <name type="scientific">Diutina rugosa</name>
    <name type="common">Yeast</name>
    <name type="synonym">Candida rugosa</name>
    <dbReference type="NCBI Taxonomy" id="5481"/>
    <lineage>
        <taxon>Eukaryota</taxon>
        <taxon>Fungi</taxon>
        <taxon>Dikarya</taxon>
        <taxon>Ascomycota</taxon>
        <taxon>Saccharomycotina</taxon>
        <taxon>Pichiomycetes</taxon>
        <taxon>Debaryomycetaceae</taxon>
        <taxon>Diutina</taxon>
    </lineage>
</organism>